<gene>
    <name evidence="2" type="ORF">RND71_032037</name>
</gene>
<accession>A0AAE1UZG4</accession>
<comment type="caution">
    <text evidence="2">The sequence shown here is derived from an EMBL/GenBank/DDBJ whole genome shotgun (WGS) entry which is preliminary data.</text>
</comment>
<proteinExistence type="predicted"/>
<feature type="region of interest" description="Disordered" evidence="1">
    <location>
        <begin position="185"/>
        <end position="222"/>
    </location>
</feature>
<evidence type="ECO:0000256" key="1">
    <source>
        <dbReference type="SAM" id="MobiDB-lite"/>
    </source>
</evidence>
<evidence type="ECO:0000313" key="2">
    <source>
        <dbReference type="EMBL" id="KAK4349282.1"/>
    </source>
</evidence>
<feature type="region of interest" description="Disordered" evidence="1">
    <location>
        <begin position="104"/>
        <end position="127"/>
    </location>
</feature>
<reference evidence="2" key="1">
    <citation type="submission" date="2023-12" db="EMBL/GenBank/DDBJ databases">
        <title>Genome assembly of Anisodus tanguticus.</title>
        <authorList>
            <person name="Wang Y.-J."/>
        </authorList>
    </citation>
    <scope>NUCLEOTIDE SEQUENCE</scope>
    <source>
        <strain evidence="2">KB-2021</strain>
        <tissue evidence="2">Leaf</tissue>
    </source>
</reference>
<keyword evidence="3" id="KW-1185">Reference proteome</keyword>
<evidence type="ECO:0000313" key="3">
    <source>
        <dbReference type="Proteomes" id="UP001291623"/>
    </source>
</evidence>
<organism evidence="2 3">
    <name type="scientific">Anisodus tanguticus</name>
    <dbReference type="NCBI Taxonomy" id="243964"/>
    <lineage>
        <taxon>Eukaryota</taxon>
        <taxon>Viridiplantae</taxon>
        <taxon>Streptophyta</taxon>
        <taxon>Embryophyta</taxon>
        <taxon>Tracheophyta</taxon>
        <taxon>Spermatophyta</taxon>
        <taxon>Magnoliopsida</taxon>
        <taxon>eudicotyledons</taxon>
        <taxon>Gunneridae</taxon>
        <taxon>Pentapetalae</taxon>
        <taxon>asterids</taxon>
        <taxon>lamiids</taxon>
        <taxon>Solanales</taxon>
        <taxon>Solanaceae</taxon>
        <taxon>Solanoideae</taxon>
        <taxon>Hyoscyameae</taxon>
        <taxon>Anisodus</taxon>
    </lineage>
</organism>
<dbReference type="Proteomes" id="UP001291623">
    <property type="component" value="Unassembled WGS sequence"/>
</dbReference>
<protein>
    <submittedName>
        <fullName evidence="2">Uncharacterized protein</fullName>
    </submittedName>
</protein>
<dbReference type="EMBL" id="JAVYJV010000017">
    <property type="protein sequence ID" value="KAK4349282.1"/>
    <property type="molecule type" value="Genomic_DNA"/>
</dbReference>
<name>A0AAE1UZG4_9SOLA</name>
<sequence>MLSIENVLCTYGLIGKKIEKVKKEENSYGGSVKLHLRVQGEHLQVEDQHKLKKLQQLSAVKQDLLVVKNLIHLMQAGAGVGAETSIRVTKAAFPNAPPPTAYRRGTPWLKRSGESAESSAAQKKPKNAGFGCYINPTTGRTVVNPGSSSERVVSHGRVMKDTSAVNIDLGFKLSGLKFKGKNVVTTRQLQQQARNRRNNPSTKPTPSAAGSCFTAGPTHAAP</sequence>
<dbReference type="AlphaFoldDB" id="A0AAE1UZG4"/>